<feature type="chain" id="PRO_5013032848" description="Sulfotransferase" evidence="6">
    <location>
        <begin position="21"/>
        <end position="418"/>
    </location>
</feature>
<dbReference type="EMBL" id="BEGY01000009">
    <property type="protein sequence ID" value="GAX74882.1"/>
    <property type="molecule type" value="Genomic_DNA"/>
</dbReference>
<evidence type="ECO:0000256" key="5">
    <source>
        <dbReference type="RuleBase" id="RU361155"/>
    </source>
</evidence>
<feature type="active site" description="For sulfotransferase activity" evidence="3">
    <location>
        <position position="57"/>
    </location>
</feature>
<sequence>MRVLVCLLFFFLLKTNTCYGFCSTPYSSCCLSARSLVSGASPGAMPKNMAFIIGAQKSGTTFLFDELIRRHPNIRAQQVEVDGKNRTIKEPQFFSFPARRQEQFDEYLKHFSRSGDPQDESLTFLDASPNYMYYPSAACGVATVFPDARIIAVLRDPVQRAFSQWNMERIRRDDKIPVVQTEQQEGIVSDIDRTSRGFDDMVARELQYIRSKQCSFEASASPTLESSRKNLGFFSGSSATPEAKAKDSNQELDSNVWPSWNDCFPCMFQCGIFNHSSSNDSSSQLQHIKTRELCARHPAAGLVRRGLYVHQLKWWLQHFKPEQLLVISHKEMYEDPDIIIEKVMDFLKLDPQKRKRNKKVAEDSGWSLPKPKNLIKMYSRVLTELYQYYQQPNKELYRLLATLPNNGWKNTFPESSQD</sequence>
<evidence type="ECO:0000256" key="4">
    <source>
        <dbReference type="PIRSR" id="PIRSR637359-2"/>
    </source>
</evidence>
<comment type="similarity">
    <text evidence="5">Belongs to the sulfotransferase 1 family.</text>
</comment>
<dbReference type="PANTHER" id="PTHR10605">
    <property type="entry name" value="HEPARAN SULFATE SULFOTRANSFERASE"/>
    <property type="match status" value="1"/>
</dbReference>
<keyword evidence="9" id="KW-1185">Reference proteome</keyword>
<feature type="binding site" evidence="4">
    <location>
        <position position="155"/>
    </location>
    <ligand>
        <name>3'-phosphoadenylyl sulfate</name>
        <dbReference type="ChEBI" id="CHEBI:58339"/>
    </ligand>
</feature>
<evidence type="ECO:0000256" key="6">
    <source>
        <dbReference type="SAM" id="SignalP"/>
    </source>
</evidence>
<keyword evidence="2" id="KW-0325">Glycoprotein</keyword>
<dbReference type="PANTHER" id="PTHR10605:SF56">
    <property type="entry name" value="BIFUNCTIONAL HEPARAN SULFATE N-DEACETYLASE_N-SULFOTRANSFERASE"/>
    <property type="match status" value="1"/>
</dbReference>
<evidence type="ECO:0000256" key="3">
    <source>
        <dbReference type="PIRSR" id="PIRSR637359-1"/>
    </source>
</evidence>
<reference evidence="8 9" key="1">
    <citation type="submission" date="2017-08" db="EMBL/GenBank/DDBJ databases">
        <title>Acidophilic green algal genome provides insights into adaptation to an acidic environment.</title>
        <authorList>
            <person name="Hirooka S."/>
            <person name="Hirose Y."/>
            <person name="Kanesaki Y."/>
            <person name="Higuchi S."/>
            <person name="Fujiwara T."/>
            <person name="Onuma R."/>
            <person name="Era A."/>
            <person name="Ohbayashi R."/>
            <person name="Uzuka A."/>
            <person name="Nozaki H."/>
            <person name="Yoshikawa H."/>
            <person name="Miyagishima S.Y."/>
        </authorList>
    </citation>
    <scope>NUCLEOTIDE SEQUENCE [LARGE SCALE GENOMIC DNA]</scope>
    <source>
        <strain evidence="8 9">NIES-2499</strain>
    </source>
</reference>
<dbReference type="Pfam" id="PF00685">
    <property type="entry name" value="Sulfotransfer_1"/>
    <property type="match status" value="1"/>
</dbReference>
<keyword evidence="6" id="KW-0732">Signal</keyword>
<evidence type="ECO:0000313" key="9">
    <source>
        <dbReference type="Proteomes" id="UP000232323"/>
    </source>
</evidence>
<feature type="signal peptide" evidence="6">
    <location>
        <begin position="1"/>
        <end position="20"/>
    </location>
</feature>
<name>A0A250WW82_9CHLO</name>
<keyword evidence="1 5" id="KW-0808">Transferase</keyword>
<dbReference type="InterPro" id="IPR037359">
    <property type="entry name" value="NST/OST"/>
</dbReference>
<feature type="binding site" evidence="4">
    <location>
        <position position="163"/>
    </location>
    <ligand>
        <name>3'-phosphoadenylyl sulfate</name>
        <dbReference type="ChEBI" id="CHEBI:58339"/>
    </ligand>
</feature>
<accession>A0A250WW82</accession>
<dbReference type="EC" id="2.8.2.-" evidence="5"/>
<evidence type="ECO:0000313" key="8">
    <source>
        <dbReference type="EMBL" id="GAX74882.1"/>
    </source>
</evidence>
<evidence type="ECO:0000256" key="2">
    <source>
        <dbReference type="ARBA" id="ARBA00023180"/>
    </source>
</evidence>
<comment type="caution">
    <text evidence="8">The sequence shown here is derived from an EMBL/GenBank/DDBJ whole genome shotgun (WGS) entry which is preliminary data.</text>
</comment>
<dbReference type="Gene3D" id="3.40.50.300">
    <property type="entry name" value="P-loop containing nucleotide triphosphate hydrolases"/>
    <property type="match status" value="1"/>
</dbReference>
<dbReference type="InterPro" id="IPR027417">
    <property type="entry name" value="P-loop_NTPase"/>
</dbReference>
<evidence type="ECO:0000256" key="1">
    <source>
        <dbReference type="ARBA" id="ARBA00022679"/>
    </source>
</evidence>
<dbReference type="GO" id="GO:0008146">
    <property type="term" value="F:sulfotransferase activity"/>
    <property type="evidence" value="ECO:0007669"/>
    <property type="project" value="InterPro"/>
</dbReference>
<evidence type="ECO:0000259" key="7">
    <source>
        <dbReference type="Pfam" id="PF00685"/>
    </source>
</evidence>
<gene>
    <name evidence="8" type="ORF">CEUSTIGMA_g2328.t1</name>
</gene>
<dbReference type="Proteomes" id="UP000232323">
    <property type="component" value="Unassembled WGS sequence"/>
</dbReference>
<proteinExistence type="inferred from homology"/>
<organism evidence="8 9">
    <name type="scientific">Chlamydomonas eustigma</name>
    <dbReference type="NCBI Taxonomy" id="1157962"/>
    <lineage>
        <taxon>Eukaryota</taxon>
        <taxon>Viridiplantae</taxon>
        <taxon>Chlorophyta</taxon>
        <taxon>core chlorophytes</taxon>
        <taxon>Chlorophyceae</taxon>
        <taxon>CS clade</taxon>
        <taxon>Chlamydomonadales</taxon>
        <taxon>Chlamydomonadaceae</taxon>
        <taxon>Chlamydomonas</taxon>
    </lineage>
</organism>
<feature type="domain" description="Sulfotransferase" evidence="7">
    <location>
        <begin position="299"/>
        <end position="355"/>
    </location>
</feature>
<protein>
    <recommendedName>
        <fullName evidence="5">Sulfotransferase</fullName>
        <ecNumber evidence="5">2.8.2.-</ecNumber>
    </recommendedName>
</protein>
<dbReference type="SUPFAM" id="SSF52540">
    <property type="entry name" value="P-loop containing nucleoside triphosphate hydrolases"/>
    <property type="match status" value="1"/>
</dbReference>
<dbReference type="InterPro" id="IPR000863">
    <property type="entry name" value="Sulfotransferase_dom"/>
</dbReference>
<dbReference type="Pfam" id="PF13469">
    <property type="entry name" value="Sulfotransfer_3"/>
    <property type="match status" value="1"/>
</dbReference>
<dbReference type="OrthoDB" id="524083at2759"/>
<dbReference type="AlphaFoldDB" id="A0A250WW82"/>